<organism evidence="3 4">
    <name type="scientific">Brasilonema bromeliae SPC951</name>
    <dbReference type="NCBI Taxonomy" id="385972"/>
    <lineage>
        <taxon>Bacteria</taxon>
        <taxon>Bacillati</taxon>
        <taxon>Cyanobacteriota</taxon>
        <taxon>Cyanophyceae</taxon>
        <taxon>Nostocales</taxon>
        <taxon>Scytonemataceae</taxon>
        <taxon>Brasilonema</taxon>
        <taxon>Bromeliae group (in: Brasilonema)</taxon>
    </lineage>
</organism>
<feature type="domain" description="CHAT" evidence="2">
    <location>
        <begin position="17"/>
        <end position="160"/>
    </location>
</feature>
<feature type="coiled-coil region" evidence="1">
    <location>
        <begin position="269"/>
        <end position="313"/>
    </location>
</feature>
<reference evidence="3 4" key="1">
    <citation type="submission" date="2018-06" db="EMBL/GenBank/DDBJ databases">
        <title>Comparative genomics of Brasilonema spp. strains.</title>
        <authorList>
            <person name="Alvarenga D.O."/>
            <person name="Fiore M.F."/>
            <person name="Varani A.M."/>
        </authorList>
    </citation>
    <scope>NUCLEOTIDE SEQUENCE [LARGE SCALE GENOMIC DNA]</scope>
    <source>
        <strain evidence="3 4">SPC951</strain>
    </source>
</reference>
<comment type="caution">
    <text evidence="3">The sequence shown here is derived from an EMBL/GenBank/DDBJ whole genome shotgun (WGS) entry which is preliminary data.</text>
</comment>
<dbReference type="Pfam" id="PF12770">
    <property type="entry name" value="CHAT"/>
    <property type="match status" value="1"/>
</dbReference>
<keyword evidence="1" id="KW-0175">Coiled coil</keyword>
<proteinExistence type="predicted"/>
<gene>
    <name evidence="3" type="ORF">DP116_04470</name>
</gene>
<sequence>MKKILVLSANPINTNKLRLDEEVREIQSALERSRHREEFELISRLAVRIDDLRRALLDHEPQVVHFSGHGDGTDGIALEDNFGYVQLVSTESLSNLFKLFKDTVECVLLNACYSETQAEAIYQHINCVIGMKRAITDKAAIHFSKGFYDTLGAGRSYKDAFDLGCNNIDLNSIPEFLTPKIQIRDNFKTLFFKKQSTTKLIKQKPSQSFTISGGQLSNVQIGGQAGRDMDVTQNQLLAQGNSEKPLIQTDVVELIAQLEELFRNSELPEAQTSKAIKHLEAAKEEVQEKEPDKDFAAKNLQKATKVLKEANEAVTAGTNIWEKVQPIITKLLPWLGVAASFFS</sequence>
<evidence type="ECO:0000313" key="4">
    <source>
        <dbReference type="Proteomes" id="UP000718564"/>
    </source>
</evidence>
<protein>
    <submittedName>
        <fullName evidence="3">CHAT domain-containing protein</fullName>
    </submittedName>
</protein>
<evidence type="ECO:0000256" key="1">
    <source>
        <dbReference type="SAM" id="Coils"/>
    </source>
</evidence>
<evidence type="ECO:0000313" key="3">
    <source>
        <dbReference type="EMBL" id="NMG18739.1"/>
    </source>
</evidence>
<keyword evidence="4" id="KW-1185">Reference proteome</keyword>
<name>A0ABX1P343_9CYAN</name>
<dbReference type="EMBL" id="QMEB01000020">
    <property type="protein sequence ID" value="NMG18739.1"/>
    <property type="molecule type" value="Genomic_DNA"/>
</dbReference>
<dbReference type="Proteomes" id="UP000718564">
    <property type="component" value="Unassembled WGS sequence"/>
</dbReference>
<accession>A0ABX1P343</accession>
<dbReference type="InterPro" id="IPR024983">
    <property type="entry name" value="CHAT_dom"/>
</dbReference>
<evidence type="ECO:0000259" key="2">
    <source>
        <dbReference type="Pfam" id="PF12770"/>
    </source>
</evidence>